<sequence length="619" mass="68598">MDASEEYLGLGEDIMPGKDVLGTSGFLSTVIKVCIVILGFRSQTEYESSQCAMLAEVFEGRDEDETGGDTSEKTDLNTLCLLPLHLDGAALTIIAMTASEGFKACLIAEKSQLCRSTLSIVKDCLGGCRCLLCLALMGITWAYGRRSSFNCETGAHGANAEAKNTHCLMSTPLCTNIHFYNHTSSLCSTLPYHKVHRTIRRSLSLSLQPLNSTIIADDSRYSKPPEESITSHFSIRPQPLFPWCFPHDNCVKLRKTGDMTGYHRWARAREIQQESNEIPISGTNLFSHPSKLQPYRKEPVTHSSHKSLATNRVSYQDQSPNRPRIRACSSITTGAVTVQGRGDLQSTSGSCRVIRVFRYAGISISLAVGSSLRTGRSVREYANRIEANTTWPKSGSNTERFMRRQASSFEAGKCDPHEFHGVIEGEEAFGPETNRRLLSSGSVNFHPYHGVTWSFDIRLSIRRGSCQLYLHKKVETYHASVQACRICRQRFNVTYRLPRGSEDDTLHGFPLTSACKSKQPGRRDKLPSGPCFSTIISLTVAPFSVLPRLAFDEMEGESIWMQTDWAPPTLSKFARPAHQSSAYPGYRRRLPVVQSDSSSGIVTTTSHDLGVLQSLQSAI</sequence>
<dbReference type="Proteomes" id="UP001239213">
    <property type="component" value="Unassembled WGS sequence"/>
</dbReference>
<dbReference type="AlphaFoldDB" id="A0AAI9XND0"/>
<evidence type="ECO:0000313" key="2">
    <source>
        <dbReference type="Proteomes" id="UP001239213"/>
    </source>
</evidence>
<organism evidence="1 2">
    <name type="scientific">Colletotrichum cuscutae</name>
    <dbReference type="NCBI Taxonomy" id="1209917"/>
    <lineage>
        <taxon>Eukaryota</taxon>
        <taxon>Fungi</taxon>
        <taxon>Dikarya</taxon>
        <taxon>Ascomycota</taxon>
        <taxon>Pezizomycotina</taxon>
        <taxon>Sordariomycetes</taxon>
        <taxon>Hypocreomycetidae</taxon>
        <taxon>Glomerellales</taxon>
        <taxon>Glomerellaceae</taxon>
        <taxon>Colletotrichum</taxon>
        <taxon>Colletotrichum acutatum species complex</taxon>
    </lineage>
</organism>
<reference evidence="1" key="1">
    <citation type="submission" date="2016-11" db="EMBL/GenBank/DDBJ databases">
        <title>The genome sequence of Colletotrichum cuscutae.</title>
        <authorList>
            <person name="Baroncelli R."/>
        </authorList>
    </citation>
    <scope>NUCLEOTIDE SEQUENCE</scope>
    <source>
        <strain evidence="1">IMI 304802</strain>
    </source>
</reference>
<dbReference type="EMBL" id="MPDP01000286">
    <property type="protein sequence ID" value="KAK1456384.1"/>
    <property type="molecule type" value="Genomic_DNA"/>
</dbReference>
<name>A0AAI9XND0_9PEZI</name>
<gene>
    <name evidence="1" type="ORF">CCUS01_10133</name>
</gene>
<protein>
    <submittedName>
        <fullName evidence="1">Uncharacterized protein</fullName>
    </submittedName>
</protein>
<keyword evidence="2" id="KW-1185">Reference proteome</keyword>
<accession>A0AAI9XND0</accession>
<comment type="caution">
    <text evidence="1">The sequence shown here is derived from an EMBL/GenBank/DDBJ whole genome shotgun (WGS) entry which is preliminary data.</text>
</comment>
<proteinExistence type="predicted"/>
<evidence type="ECO:0000313" key="1">
    <source>
        <dbReference type="EMBL" id="KAK1456384.1"/>
    </source>
</evidence>